<evidence type="ECO:0000313" key="2">
    <source>
        <dbReference type="EMBL" id="KAH7520529.1"/>
    </source>
</evidence>
<dbReference type="Proteomes" id="UP000813462">
    <property type="component" value="Unassembled WGS sequence"/>
</dbReference>
<feature type="region of interest" description="Disordered" evidence="1">
    <location>
        <begin position="1"/>
        <end position="21"/>
    </location>
</feature>
<reference evidence="2" key="1">
    <citation type="journal article" date="2021" name="Front. Plant Sci.">
        <title>Chromosome-Scale Genome Assembly for Chinese Sour Jujube and Insights Into Its Genome Evolution and Domestication Signature.</title>
        <authorList>
            <person name="Shen L.-Y."/>
            <person name="Luo H."/>
            <person name="Wang X.-L."/>
            <person name="Wang X.-M."/>
            <person name="Qiu X.-J."/>
            <person name="Liu H."/>
            <person name="Zhou S.-S."/>
            <person name="Jia K.-H."/>
            <person name="Nie S."/>
            <person name="Bao Y.-T."/>
            <person name="Zhang R.-G."/>
            <person name="Yun Q.-Z."/>
            <person name="Chai Y.-H."/>
            <person name="Lu J.-Y."/>
            <person name="Li Y."/>
            <person name="Zhao S.-W."/>
            <person name="Mao J.-F."/>
            <person name="Jia S.-G."/>
            <person name="Mao Y.-M."/>
        </authorList>
    </citation>
    <scope>NUCLEOTIDE SEQUENCE</scope>
    <source>
        <strain evidence="2">AT0</strain>
        <tissue evidence="2">Leaf</tissue>
    </source>
</reference>
<dbReference type="PANTHER" id="PTHR47150:SF7">
    <property type="entry name" value="NUCLEASE"/>
    <property type="match status" value="1"/>
</dbReference>
<protein>
    <recommendedName>
        <fullName evidence="4">Protein ALP1-like</fullName>
    </recommendedName>
</protein>
<evidence type="ECO:0008006" key="4">
    <source>
        <dbReference type="Google" id="ProtNLM"/>
    </source>
</evidence>
<gene>
    <name evidence="2" type="ORF">FEM48_Zijuj08G0153600</name>
</gene>
<dbReference type="AlphaFoldDB" id="A0A978UZW3"/>
<organism evidence="2 3">
    <name type="scientific">Ziziphus jujuba var. spinosa</name>
    <dbReference type="NCBI Taxonomy" id="714518"/>
    <lineage>
        <taxon>Eukaryota</taxon>
        <taxon>Viridiplantae</taxon>
        <taxon>Streptophyta</taxon>
        <taxon>Embryophyta</taxon>
        <taxon>Tracheophyta</taxon>
        <taxon>Spermatophyta</taxon>
        <taxon>Magnoliopsida</taxon>
        <taxon>eudicotyledons</taxon>
        <taxon>Gunneridae</taxon>
        <taxon>Pentapetalae</taxon>
        <taxon>rosids</taxon>
        <taxon>fabids</taxon>
        <taxon>Rosales</taxon>
        <taxon>Rhamnaceae</taxon>
        <taxon>Paliureae</taxon>
        <taxon>Ziziphus</taxon>
    </lineage>
</organism>
<proteinExistence type="predicted"/>
<comment type="caution">
    <text evidence="2">The sequence shown here is derived from an EMBL/GenBank/DDBJ whole genome shotgun (WGS) entry which is preliminary data.</text>
</comment>
<dbReference type="EMBL" id="JAEACU010000008">
    <property type="protein sequence ID" value="KAH7520529.1"/>
    <property type="molecule type" value="Genomic_DNA"/>
</dbReference>
<dbReference type="Pfam" id="PF04827">
    <property type="entry name" value="Plant_tran"/>
    <property type="match status" value="1"/>
</dbReference>
<name>A0A978UZW3_ZIZJJ</name>
<evidence type="ECO:0000313" key="3">
    <source>
        <dbReference type="Proteomes" id="UP000813462"/>
    </source>
</evidence>
<dbReference type="InterPro" id="IPR006912">
    <property type="entry name" value="Harbinger_derived_prot"/>
</dbReference>
<accession>A0A978UZW3</accession>
<dbReference type="PANTHER" id="PTHR47150">
    <property type="entry name" value="OS12G0169200 PROTEIN"/>
    <property type="match status" value="1"/>
</dbReference>
<sequence length="409" mass="47190">MSSSSFEFDFDSSSSSDNSFSMTKELLSEPIEDDESYSKMTHNVVQATAIHVPMIVSTTLIGNKRPHGGSTSSRRYIRRDRKERHDLIINDYFKGENSKYTSEHFRRRFQMDVELFKRILQAIENYDDYFTQKVDTAGRVTLSPLPKMIAAVQMLAYGCPADLLDEYVQIGESTAIESLKRFCDAIIGVFEEQYLRKPNKDDVARLLKEACHGTHTNGFKRVPTLILEIMVSQNLWIWHAFFGMAGTNNDITVLDRSPLFDDLIKDIAPPCNFVLQGHRYNMGYYLSDGIYPQYATLIQTISEPSSIKEKLFARYQEAVRKDVDEHLEYCKVDGILSKVQHHGQGINPESWQPHGDERVEDVHLEHDYTFLVSTMINRMKQVQDKRVHKNLKIDLINHLWDLYGAQEAI</sequence>
<evidence type="ECO:0000256" key="1">
    <source>
        <dbReference type="SAM" id="MobiDB-lite"/>
    </source>
</evidence>